<protein>
    <recommendedName>
        <fullName evidence="4">DUF454 domain-containing protein</fullName>
    </recommendedName>
</protein>
<accession>A0ABZ2EU64</accession>
<evidence type="ECO:0000313" key="3">
    <source>
        <dbReference type="Proteomes" id="UP001348492"/>
    </source>
</evidence>
<name>A0ABZ2EU64_9FIRM</name>
<reference evidence="2 3" key="1">
    <citation type="journal article" date="2023" name="PLoS ONE">
        <title>Genome-based metabolic and phylogenomic analysis of three Terrisporobacter species.</title>
        <authorList>
            <person name="Boer T."/>
            <person name="Bengelsdorf F.R."/>
            <person name="Bomeke M."/>
            <person name="Daniel R."/>
            <person name="Poehlein A."/>
        </authorList>
    </citation>
    <scope>NUCLEOTIDE SEQUENCE [LARGE SCALE GENOMIC DNA]</scope>
    <source>
        <strain evidence="2 3">DSM 1288</strain>
    </source>
</reference>
<keyword evidence="3" id="KW-1185">Reference proteome</keyword>
<dbReference type="InterPro" id="IPR007401">
    <property type="entry name" value="DUF454"/>
</dbReference>
<keyword evidence="1" id="KW-1133">Transmembrane helix</keyword>
<gene>
    <name evidence="2" type="ORF">TEGL_18690</name>
</gene>
<feature type="transmembrane region" description="Helical" evidence="1">
    <location>
        <begin position="103"/>
        <end position="131"/>
    </location>
</feature>
<sequence length="149" mass="17060">MQYRQRRNVFCSNKSMLGGIEMNIAKKALFLTVGMISLILGIIGIFLPVLPTTPLLLLTSYCLLKSSDKLNEKFMKTKIYEKYVKKFQEQGGMTLRAKLTLTIPVSLLLLFMFITIDSFVMRIIIVIMWLAKVIVFTKMKTIKVEANNV</sequence>
<feature type="transmembrane region" description="Helical" evidence="1">
    <location>
        <begin position="28"/>
        <end position="50"/>
    </location>
</feature>
<dbReference type="Pfam" id="PF04304">
    <property type="entry name" value="DUF454"/>
    <property type="match status" value="1"/>
</dbReference>
<evidence type="ECO:0008006" key="4">
    <source>
        <dbReference type="Google" id="ProtNLM"/>
    </source>
</evidence>
<dbReference type="Proteomes" id="UP001348492">
    <property type="component" value="Chromosome"/>
</dbReference>
<dbReference type="PANTHER" id="PTHR35813">
    <property type="entry name" value="INNER MEMBRANE PROTEIN YBAN"/>
    <property type="match status" value="1"/>
</dbReference>
<proteinExistence type="predicted"/>
<organism evidence="2 3">
    <name type="scientific">Terrisporobacter glycolicus ATCC 14880 = DSM 1288</name>
    <dbReference type="NCBI Taxonomy" id="1121315"/>
    <lineage>
        <taxon>Bacteria</taxon>
        <taxon>Bacillati</taxon>
        <taxon>Bacillota</taxon>
        <taxon>Clostridia</taxon>
        <taxon>Peptostreptococcales</taxon>
        <taxon>Peptostreptococcaceae</taxon>
        <taxon>Terrisporobacter</taxon>
    </lineage>
</organism>
<evidence type="ECO:0000313" key="2">
    <source>
        <dbReference type="EMBL" id="WWD83459.1"/>
    </source>
</evidence>
<keyword evidence="1" id="KW-0472">Membrane</keyword>
<keyword evidence="1" id="KW-0812">Transmembrane</keyword>
<evidence type="ECO:0000256" key="1">
    <source>
        <dbReference type="SAM" id="Phobius"/>
    </source>
</evidence>
<dbReference type="PANTHER" id="PTHR35813:SF1">
    <property type="entry name" value="INNER MEMBRANE PROTEIN YBAN"/>
    <property type="match status" value="1"/>
</dbReference>
<dbReference type="EMBL" id="CP117523">
    <property type="protein sequence ID" value="WWD83459.1"/>
    <property type="molecule type" value="Genomic_DNA"/>
</dbReference>